<evidence type="ECO:0000256" key="4">
    <source>
        <dbReference type="SAM" id="MobiDB-lite"/>
    </source>
</evidence>
<dbReference type="PANTHER" id="PTHR45911">
    <property type="entry name" value="C2 DOMAIN-CONTAINING PROTEIN"/>
    <property type="match status" value="1"/>
</dbReference>
<evidence type="ECO:0000313" key="6">
    <source>
        <dbReference type="EMBL" id="CAI9537514.1"/>
    </source>
</evidence>
<evidence type="ECO:0000259" key="5">
    <source>
        <dbReference type="PROSITE" id="PS50004"/>
    </source>
</evidence>
<keyword evidence="7" id="KW-1185">Reference proteome</keyword>
<dbReference type="SUPFAM" id="SSF49562">
    <property type="entry name" value="C2 domain (Calcium/lipid-binding domain, CaLB)"/>
    <property type="match status" value="1"/>
</dbReference>
<dbReference type="Proteomes" id="UP001162483">
    <property type="component" value="Unassembled WGS sequence"/>
</dbReference>
<name>A0ABN9ANC1_9NEOB</name>
<proteinExistence type="inferred from homology"/>
<dbReference type="Gene3D" id="2.60.40.150">
    <property type="entry name" value="C2 domain"/>
    <property type="match status" value="1"/>
</dbReference>
<gene>
    <name evidence="6" type="ORF">SPARVUS_LOCUS1241003</name>
</gene>
<feature type="non-terminal residue" evidence="6">
    <location>
        <position position="1"/>
    </location>
</feature>
<protein>
    <recommendedName>
        <fullName evidence="5">C2 domain-containing protein</fullName>
    </recommendedName>
</protein>
<feature type="non-terminal residue" evidence="6">
    <location>
        <position position="196"/>
    </location>
</feature>
<evidence type="ECO:0000256" key="2">
    <source>
        <dbReference type="ARBA" id="ARBA00022723"/>
    </source>
</evidence>
<evidence type="ECO:0000256" key="1">
    <source>
        <dbReference type="ARBA" id="ARBA00007923"/>
    </source>
</evidence>
<feature type="compositionally biased region" description="Polar residues" evidence="4">
    <location>
        <begin position="96"/>
        <end position="110"/>
    </location>
</feature>
<feature type="region of interest" description="Disordered" evidence="4">
    <location>
        <begin position="94"/>
        <end position="121"/>
    </location>
</feature>
<feature type="domain" description="C2" evidence="5">
    <location>
        <begin position="1"/>
        <end position="68"/>
    </location>
</feature>
<dbReference type="EMBL" id="CATNWA010000606">
    <property type="protein sequence ID" value="CAI9537514.1"/>
    <property type="molecule type" value="Genomic_DNA"/>
</dbReference>
<sequence length="196" mass="21591">KTKAIDNELNPVWKELLEFDLKGIPLDYSSTLEVIVKDFETIGKDKFIGSTILSLKELSTGQSRSFPFKGVALMSEKSQPIGSTIDLMVSYEAPASPTNQSDPGGTNVQTVDGDKDEEEDGDVVDSGFNPLMPGVPGQTENQLARRLTKGKKTRRILSNKPQDFQIRVRVIEGRQLSGNNIKPVVKVHLCGHTHRT</sequence>
<comment type="similarity">
    <text evidence="1">Belongs to the MCTP family.</text>
</comment>
<dbReference type="InterPro" id="IPR035892">
    <property type="entry name" value="C2_domain_sf"/>
</dbReference>
<accession>A0ABN9ANC1</accession>
<organism evidence="6 7">
    <name type="scientific">Staurois parvus</name>
    <dbReference type="NCBI Taxonomy" id="386267"/>
    <lineage>
        <taxon>Eukaryota</taxon>
        <taxon>Metazoa</taxon>
        <taxon>Chordata</taxon>
        <taxon>Craniata</taxon>
        <taxon>Vertebrata</taxon>
        <taxon>Euteleostomi</taxon>
        <taxon>Amphibia</taxon>
        <taxon>Batrachia</taxon>
        <taxon>Anura</taxon>
        <taxon>Neobatrachia</taxon>
        <taxon>Ranoidea</taxon>
        <taxon>Ranidae</taxon>
        <taxon>Staurois</taxon>
    </lineage>
</organism>
<dbReference type="InterPro" id="IPR000008">
    <property type="entry name" value="C2_dom"/>
</dbReference>
<dbReference type="PROSITE" id="PS50004">
    <property type="entry name" value="C2"/>
    <property type="match status" value="1"/>
</dbReference>
<dbReference type="PANTHER" id="PTHR45911:SF3">
    <property type="entry name" value="DYSFERLIN-RELATED"/>
    <property type="match status" value="1"/>
</dbReference>
<dbReference type="Pfam" id="PF00168">
    <property type="entry name" value="C2"/>
    <property type="match status" value="1"/>
</dbReference>
<keyword evidence="2" id="KW-0479">Metal-binding</keyword>
<reference evidence="6" key="1">
    <citation type="submission" date="2023-05" db="EMBL/GenBank/DDBJ databases">
        <authorList>
            <person name="Stuckert A."/>
        </authorList>
    </citation>
    <scope>NUCLEOTIDE SEQUENCE</scope>
</reference>
<evidence type="ECO:0000313" key="7">
    <source>
        <dbReference type="Proteomes" id="UP001162483"/>
    </source>
</evidence>
<keyword evidence="3" id="KW-0106">Calcium</keyword>
<evidence type="ECO:0000256" key="3">
    <source>
        <dbReference type="ARBA" id="ARBA00022837"/>
    </source>
</evidence>
<comment type="caution">
    <text evidence="6">The sequence shown here is derived from an EMBL/GenBank/DDBJ whole genome shotgun (WGS) entry which is preliminary data.</text>
</comment>